<reference evidence="2" key="2">
    <citation type="journal article" date="2007" name="Science">
        <title>Draft genome sequence of the sexually transmitted pathogen Trichomonas vaginalis.</title>
        <authorList>
            <person name="Carlton J.M."/>
            <person name="Hirt R.P."/>
            <person name="Silva J.C."/>
            <person name="Delcher A.L."/>
            <person name="Schatz M."/>
            <person name="Zhao Q."/>
            <person name="Wortman J.R."/>
            <person name="Bidwell S.L."/>
            <person name="Alsmark U.C.M."/>
            <person name="Besteiro S."/>
            <person name="Sicheritz-Ponten T."/>
            <person name="Noel C.J."/>
            <person name="Dacks J.B."/>
            <person name="Foster P.G."/>
            <person name="Simillion C."/>
            <person name="Van de Peer Y."/>
            <person name="Miranda-Saavedra D."/>
            <person name="Barton G.J."/>
            <person name="Westrop G.D."/>
            <person name="Mueller S."/>
            <person name="Dessi D."/>
            <person name="Fiori P.L."/>
            <person name="Ren Q."/>
            <person name="Paulsen I."/>
            <person name="Zhang H."/>
            <person name="Bastida-Corcuera F.D."/>
            <person name="Simoes-Barbosa A."/>
            <person name="Brown M.T."/>
            <person name="Hayes R.D."/>
            <person name="Mukherjee M."/>
            <person name="Okumura C.Y."/>
            <person name="Schneider R."/>
            <person name="Smith A.J."/>
            <person name="Vanacova S."/>
            <person name="Villalvazo M."/>
            <person name="Haas B.J."/>
            <person name="Pertea M."/>
            <person name="Feldblyum T.V."/>
            <person name="Utterback T.R."/>
            <person name="Shu C.L."/>
            <person name="Osoegawa K."/>
            <person name="de Jong P.J."/>
            <person name="Hrdy I."/>
            <person name="Horvathova L."/>
            <person name="Zubacova Z."/>
            <person name="Dolezal P."/>
            <person name="Malik S.B."/>
            <person name="Logsdon J.M. Jr."/>
            <person name="Henze K."/>
            <person name="Gupta A."/>
            <person name="Wang C.C."/>
            <person name="Dunne R.L."/>
            <person name="Upcroft J.A."/>
            <person name="Upcroft P."/>
            <person name="White O."/>
            <person name="Salzberg S.L."/>
            <person name="Tang P."/>
            <person name="Chiu C.-H."/>
            <person name="Lee Y.-S."/>
            <person name="Embley T.M."/>
            <person name="Coombs G.H."/>
            <person name="Mottram J.C."/>
            <person name="Tachezy J."/>
            <person name="Fraser-Liggett C.M."/>
            <person name="Johnson P.J."/>
        </authorList>
    </citation>
    <scope>NUCLEOTIDE SEQUENCE [LARGE SCALE GENOMIC DNA]</scope>
    <source>
        <strain evidence="2">G3</strain>
    </source>
</reference>
<keyword evidence="1" id="KW-0472">Membrane</keyword>
<keyword evidence="1" id="KW-0812">Transmembrane</keyword>
<keyword evidence="3" id="KW-1185">Reference proteome</keyword>
<dbReference type="EMBL" id="DS113237">
    <property type="protein sequence ID" value="EAY16881.1"/>
    <property type="molecule type" value="Genomic_DNA"/>
</dbReference>
<protein>
    <recommendedName>
        <fullName evidence="4">Intimal thickness related receptor IRP domain-containing protein</fullName>
    </recommendedName>
</protein>
<keyword evidence="1" id="KW-1133">Transmembrane helix</keyword>
<organism evidence="2 3">
    <name type="scientific">Trichomonas vaginalis (strain ATCC PRA-98 / G3)</name>
    <dbReference type="NCBI Taxonomy" id="412133"/>
    <lineage>
        <taxon>Eukaryota</taxon>
        <taxon>Metamonada</taxon>
        <taxon>Parabasalia</taxon>
        <taxon>Trichomonadida</taxon>
        <taxon>Trichomonadidae</taxon>
        <taxon>Trichomonas</taxon>
    </lineage>
</organism>
<evidence type="ECO:0000313" key="2">
    <source>
        <dbReference type="EMBL" id="EAY16881.1"/>
    </source>
</evidence>
<feature type="transmembrane region" description="Helical" evidence="1">
    <location>
        <begin position="126"/>
        <end position="145"/>
    </location>
</feature>
<dbReference type="InParanoid" id="A2DRT4"/>
<evidence type="ECO:0008006" key="4">
    <source>
        <dbReference type="Google" id="ProtNLM"/>
    </source>
</evidence>
<dbReference type="Proteomes" id="UP000001542">
    <property type="component" value="Unassembled WGS sequence"/>
</dbReference>
<sequence length="213" mass="25298">MLLMPSFKELHQIRLSNFSITDPCDKLGHISNINHTFEFQKTDEYQEWKYLFNFPATVKPILVLCNPQNPRPTYTLSINYTNPNALLDLRWIPSLIIKPVAISLFALVFLFMFFNIFKFQKNASRYNILVMVSTLFILLYTIFSYLQLNHDYYSDKHTPFRELSITSYFVGRVLIFMAVLLGSNGWEIINTEYSKMYILRPLFSLLYYLRHQL</sequence>
<dbReference type="GO" id="GO:0005794">
    <property type="term" value="C:Golgi apparatus"/>
    <property type="evidence" value="ECO:0000318"/>
    <property type="project" value="GO_Central"/>
</dbReference>
<dbReference type="RefSeq" id="XP_001329104.1">
    <property type="nucleotide sequence ID" value="XM_001329069.1"/>
</dbReference>
<reference evidence="2" key="1">
    <citation type="submission" date="2006-10" db="EMBL/GenBank/DDBJ databases">
        <authorList>
            <person name="Amadeo P."/>
            <person name="Zhao Q."/>
            <person name="Wortman J."/>
            <person name="Fraser-Liggett C."/>
            <person name="Carlton J."/>
        </authorList>
    </citation>
    <scope>NUCLEOTIDE SEQUENCE</scope>
    <source>
        <strain evidence="2">G3</strain>
    </source>
</reference>
<feature type="transmembrane region" description="Helical" evidence="1">
    <location>
        <begin position="165"/>
        <end position="186"/>
    </location>
</feature>
<evidence type="ECO:0000313" key="3">
    <source>
        <dbReference type="Proteomes" id="UP000001542"/>
    </source>
</evidence>
<proteinExistence type="predicted"/>
<dbReference type="VEuPathDB" id="TrichDB:TVAGG3_0978830"/>
<gene>
    <name evidence="2" type="ORF">TVAG_150320</name>
</gene>
<accession>A2DRT4</accession>
<feature type="transmembrane region" description="Helical" evidence="1">
    <location>
        <begin position="91"/>
        <end position="114"/>
    </location>
</feature>
<name>A2DRT4_TRIV3</name>
<dbReference type="GO" id="GO:0016020">
    <property type="term" value="C:membrane"/>
    <property type="evidence" value="ECO:0000318"/>
    <property type="project" value="GO_Central"/>
</dbReference>
<dbReference type="KEGG" id="tva:4774893"/>
<dbReference type="AlphaFoldDB" id="A2DRT4"/>
<evidence type="ECO:0000256" key="1">
    <source>
        <dbReference type="SAM" id="Phobius"/>
    </source>
</evidence>
<dbReference type="VEuPathDB" id="TrichDB:TVAG_150320"/>